<dbReference type="GeneID" id="25325482"/>
<proteinExistence type="predicted"/>
<sequence>MLEHLQPQYTYCAILSTEPKQTYSLENSDLILDALYPSPAGLIVGGAFSDEEAEKMARLVAAKKTDSGMSIEFIKVPTGTFESGGPQGLLRKVKELLYEKFAR</sequence>
<organism evidence="1 2">
    <name type="scientific">Exophiala xenobiotica</name>
    <dbReference type="NCBI Taxonomy" id="348802"/>
    <lineage>
        <taxon>Eukaryota</taxon>
        <taxon>Fungi</taxon>
        <taxon>Dikarya</taxon>
        <taxon>Ascomycota</taxon>
        <taxon>Pezizomycotina</taxon>
        <taxon>Eurotiomycetes</taxon>
        <taxon>Chaetothyriomycetidae</taxon>
        <taxon>Chaetothyriales</taxon>
        <taxon>Herpotrichiellaceae</taxon>
        <taxon>Exophiala</taxon>
    </lineage>
</organism>
<dbReference type="RefSeq" id="XP_013319683.1">
    <property type="nucleotide sequence ID" value="XM_013464229.1"/>
</dbReference>
<evidence type="ECO:0000313" key="1">
    <source>
        <dbReference type="EMBL" id="KIW59099.1"/>
    </source>
</evidence>
<dbReference type="Proteomes" id="UP000054342">
    <property type="component" value="Unassembled WGS sequence"/>
</dbReference>
<dbReference type="EMBL" id="KN847318">
    <property type="protein sequence ID" value="KIW59099.1"/>
    <property type="molecule type" value="Genomic_DNA"/>
</dbReference>
<evidence type="ECO:0000313" key="2">
    <source>
        <dbReference type="Proteomes" id="UP000054342"/>
    </source>
</evidence>
<reference evidence="1 2" key="1">
    <citation type="submission" date="2015-01" db="EMBL/GenBank/DDBJ databases">
        <title>The Genome Sequence of Exophiala xenobiotica CBS118157.</title>
        <authorList>
            <consortium name="The Broad Institute Genomics Platform"/>
            <person name="Cuomo C."/>
            <person name="de Hoog S."/>
            <person name="Gorbushina A."/>
            <person name="Stielow B."/>
            <person name="Teixiera M."/>
            <person name="Abouelleil A."/>
            <person name="Chapman S.B."/>
            <person name="Priest M."/>
            <person name="Young S.K."/>
            <person name="Wortman J."/>
            <person name="Nusbaum C."/>
            <person name="Birren B."/>
        </authorList>
    </citation>
    <scope>NUCLEOTIDE SEQUENCE [LARGE SCALE GENOMIC DNA]</scope>
    <source>
        <strain evidence="1 2">CBS 118157</strain>
    </source>
</reference>
<accession>A0A0D2FG69</accession>
<name>A0A0D2FG69_9EURO</name>
<dbReference type="HOGENOM" id="CLU_2145915_0_0_1"/>
<dbReference type="OrthoDB" id="4752958at2759"/>
<protein>
    <submittedName>
        <fullName evidence="1">Uncharacterized protein</fullName>
    </submittedName>
</protein>
<gene>
    <name evidence="1" type="ORF">PV05_03574</name>
</gene>
<dbReference type="AlphaFoldDB" id="A0A0D2FG69"/>
<keyword evidence="2" id="KW-1185">Reference proteome</keyword>